<evidence type="ECO:0000313" key="3">
    <source>
        <dbReference type="Proteomes" id="UP000702952"/>
    </source>
</evidence>
<accession>A0AA44F7T2</accession>
<comment type="caution">
    <text evidence="2">The sequence shown here is derived from an EMBL/GenBank/DDBJ whole genome shotgun (WGS) entry which is preliminary data.</text>
</comment>
<proteinExistence type="predicted"/>
<feature type="region of interest" description="Disordered" evidence="1">
    <location>
        <begin position="115"/>
        <end position="138"/>
    </location>
</feature>
<dbReference type="Pfam" id="PF11162">
    <property type="entry name" value="DUF2946"/>
    <property type="match status" value="1"/>
</dbReference>
<name>A0AA44F7T2_AGRTU</name>
<evidence type="ECO:0000256" key="1">
    <source>
        <dbReference type="SAM" id="MobiDB-lite"/>
    </source>
</evidence>
<sequence length="138" mass="14273">MGFIRRIMQDRSSAGAIATLAVLLFLLQGLVNGLTSGNMASAALATGEIICSSHMPEGGSGKPNPASNPAGKLTDNCCGTLCRLASVTIAALPVTPVERADGIVRVVEVDFLDRDTALPPPPPNLESRPRAPPPSLQM</sequence>
<dbReference type="EMBL" id="JAAMAY010000030">
    <property type="protein sequence ID" value="NTC30290.1"/>
    <property type="molecule type" value="Genomic_DNA"/>
</dbReference>
<dbReference type="RefSeq" id="WP_065659232.1">
    <property type="nucleotide sequence ID" value="NZ_CP123838.1"/>
</dbReference>
<reference evidence="2" key="1">
    <citation type="journal article" date="2020" name="Science">
        <title>Unexpected conservation and global transmission of agrobacterial virulence plasmids.</title>
        <authorList>
            <person name="Weisberg A.J."/>
            <person name="Davis E.W. 2nd"/>
            <person name="Tabima J."/>
            <person name="Belcher M.S."/>
            <person name="Miller M."/>
            <person name="Kuo C.H."/>
            <person name="Loper J.E."/>
            <person name="Grunwald N.J."/>
            <person name="Putnam M.L."/>
            <person name="Chang J.H."/>
        </authorList>
    </citation>
    <scope>NUCLEOTIDE SEQUENCE</scope>
    <source>
        <strain evidence="2">17-1853-1a</strain>
    </source>
</reference>
<dbReference type="InterPro" id="IPR021333">
    <property type="entry name" value="DUF2946"/>
</dbReference>
<feature type="compositionally biased region" description="Pro residues" evidence="1">
    <location>
        <begin position="118"/>
        <end position="138"/>
    </location>
</feature>
<protein>
    <submittedName>
        <fullName evidence="2">DUF2946 domain-containing protein</fullName>
    </submittedName>
</protein>
<evidence type="ECO:0000313" key="2">
    <source>
        <dbReference type="EMBL" id="NTC30290.1"/>
    </source>
</evidence>
<dbReference type="Proteomes" id="UP000702952">
    <property type="component" value="Unassembled WGS sequence"/>
</dbReference>
<organism evidence="2 3">
    <name type="scientific">Agrobacterium tumefaciens</name>
    <dbReference type="NCBI Taxonomy" id="358"/>
    <lineage>
        <taxon>Bacteria</taxon>
        <taxon>Pseudomonadati</taxon>
        <taxon>Pseudomonadota</taxon>
        <taxon>Alphaproteobacteria</taxon>
        <taxon>Hyphomicrobiales</taxon>
        <taxon>Rhizobiaceae</taxon>
        <taxon>Rhizobium/Agrobacterium group</taxon>
        <taxon>Agrobacterium</taxon>
        <taxon>Agrobacterium tumefaciens complex</taxon>
    </lineage>
</organism>
<dbReference type="AlphaFoldDB" id="A0AA44F7T2"/>
<gene>
    <name evidence="2" type="ORF">G6M46_19335</name>
</gene>